<accession>A0A418SB37</accession>
<dbReference type="EMBL" id="CP060436">
    <property type="protein sequence ID" value="QPM91331.1"/>
    <property type="molecule type" value="Genomic_DNA"/>
</dbReference>
<dbReference type="GO" id="GO:0000976">
    <property type="term" value="F:transcription cis-regulatory region binding"/>
    <property type="evidence" value="ECO:0007669"/>
    <property type="project" value="TreeGrafter"/>
</dbReference>
<keyword evidence="4" id="KW-0804">Transcription</keyword>
<reference evidence="5 6" key="1">
    <citation type="submission" date="2020-08" db="EMBL/GenBank/DDBJ databases">
        <title>Genome sequence of Rhodobacteraceae bacterium Lw-13e.</title>
        <authorList>
            <person name="Poehlein A."/>
            <person name="Wolter L."/>
            <person name="Daniel R."/>
            <person name="Brinkhoff T."/>
        </authorList>
    </citation>
    <scope>NUCLEOTIDE SEQUENCE [LARGE SCALE GENOMIC DNA]</scope>
    <source>
        <strain evidence="5 6">Lw-13e</strain>
    </source>
</reference>
<dbReference type="KEGG" id="palw:PSAL_025840"/>
<keyword evidence="2" id="KW-0805">Transcription regulation</keyword>
<dbReference type="AlphaFoldDB" id="A0A418SB37"/>
<dbReference type="PANTHER" id="PTHR30126:SF80">
    <property type="entry name" value="TRANSCRIPTIONAL REGULATOR-RELATED"/>
    <property type="match status" value="1"/>
</dbReference>
<dbReference type="InterPro" id="IPR036388">
    <property type="entry name" value="WH-like_DNA-bd_sf"/>
</dbReference>
<evidence type="ECO:0000313" key="5">
    <source>
        <dbReference type="EMBL" id="QPM91331.1"/>
    </source>
</evidence>
<dbReference type="RefSeq" id="WP_119841043.1">
    <property type="nucleotide sequence ID" value="NZ_CP060436.1"/>
</dbReference>
<protein>
    <submittedName>
        <fullName evidence="5">Uncharacterized protein</fullName>
    </submittedName>
</protein>
<dbReference type="SUPFAM" id="SSF46785">
    <property type="entry name" value="Winged helix' DNA-binding domain"/>
    <property type="match status" value="1"/>
</dbReference>
<dbReference type="PANTHER" id="PTHR30126">
    <property type="entry name" value="HTH-TYPE TRANSCRIPTIONAL REGULATOR"/>
    <property type="match status" value="1"/>
</dbReference>
<evidence type="ECO:0000256" key="3">
    <source>
        <dbReference type="ARBA" id="ARBA00023125"/>
    </source>
</evidence>
<keyword evidence="3" id="KW-0238">DNA-binding</keyword>
<dbReference type="InterPro" id="IPR005119">
    <property type="entry name" value="LysR_subst-bd"/>
</dbReference>
<sequence>MSLHLLPRALRYVLAVAEHGSVQAASRAIGIAASAIDRQIHALEEAGQSPLFERQPRGMRLTPAGEALVVLARRWQADADRMDTHLTEMRGQEHGVVRVAAMDSLANSLLPDLVTWVHQTHPRIHLAAEIMTPAEASEALEQGTTDVTIAFNLPQHRYQHRLWSAPLPLGCAMSPTHPLAREAELDFAALDGYPSVSQNESLPVRQRLEHQYSWFFKDNAPVLTTNSLQLLKRSIAQSDMILITSELDVLAEVEAGDLVFVPLRGRGLRPQTIAIAIDTRRTLLRATRVVTEHLAASAAARLDGIRQVRGAADSSPD</sequence>
<dbReference type="PROSITE" id="PS50931">
    <property type="entry name" value="HTH_LYSR"/>
    <property type="match status" value="1"/>
</dbReference>
<gene>
    <name evidence="5" type="ORF">PSAL_025840</name>
</gene>
<dbReference type="SUPFAM" id="SSF53850">
    <property type="entry name" value="Periplasmic binding protein-like II"/>
    <property type="match status" value="1"/>
</dbReference>
<proteinExistence type="inferred from homology"/>
<dbReference type="InterPro" id="IPR000847">
    <property type="entry name" value="LysR_HTH_N"/>
</dbReference>
<evidence type="ECO:0000256" key="1">
    <source>
        <dbReference type="ARBA" id="ARBA00009437"/>
    </source>
</evidence>
<dbReference type="InterPro" id="IPR036390">
    <property type="entry name" value="WH_DNA-bd_sf"/>
</dbReference>
<keyword evidence="6" id="KW-1185">Reference proteome</keyword>
<organism evidence="5 6">
    <name type="scientific">Pseudooceanicola algae</name>
    <dbReference type="NCBI Taxonomy" id="1537215"/>
    <lineage>
        <taxon>Bacteria</taxon>
        <taxon>Pseudomonadati</taxon>
        <taxon>Pseudomonadota</taxon>
        <taxon>Alphaproteobacteria</taxon>
        <taxon>Rhodobacterales</taxon>
        <taxon>Paracoccaceae</taxon>
        <taxon>Pseudooceanicola</taxon>
    </lineage>
</organism>
<dbReference type="Gene3D" id="3.40.190.10">
    <property type="entry name" value="Periplasmic binding protein-like II"/>
    <property type="match status" value="2"/>
</dbReference>
<comment type="similarity">
    <text evidence="1">Belongs to the LysR transcriptional regulatory family.</text>
</comment>
<name>A0A418SB37_9RHOB</name>
<evidence type="ECO:0000256" key="4">
    <source>
        <dbReference type="ARBA" id="ARBA00023163"/>
    </source>
</evidence>
<evidence type="ECO:0000313" key="6">
    <source>
        <dbReference type="Proteomes" id="UP000283786"/>
    </source>
</evidence>
<dbReference type="Proteomes" id="UP000283786">
    <property type="component" value="Chromosome"/>
</dbReference>
<dbReference type="Pfam" id="PF03466">
    <property type="entry name" value="LysR_substrate"/>
    <property type="match status" value="1"/>
</dbReference>
<dbReference type="GO" id="GO:0003700">
    <property type="term" value="F:DNA-binding transcription factor activity"/>
    <property type="evidence" value="ECO:0007669"/>
    <property type="project" value="InterPro"/>
</dbReference>
<dbReference type="OrthoDB" id="9803030at2"/>
<dbReference type="Gene3D" id="1.10.10.10">
    <property type="entry name" value="Winged helix-like DNA-binding domain superfamily/Winged helix DNA-binding domain"/>
    <property type="match status" value="1"/>
</dbReference>
<dbReference type="Pfam" id="PF00126">
    <property type="entry name" value="HTH_1"/>
    <property type="match status" value="1"/>
</dbReference>
<evidence type="ECO:0000256" key="2">
    <source>
        <dbReference type="ARBA" id="ARBA00023015"/>
    </source>
</evidence>